<evidence type="ECO:0000313" key="4">
    <source>
        <dbReference type="Proteomes" id="UP000649151"/>
    </source>
</evidence>
<dbReference type="RefSeq" id="WP_186996965.1">
    <property type="nucleotide sequence ID" value="NZ_JACOQK010000001.1"/>
</dbReference>
<keyword evidence="1" id="KW-0812">Transmembrane</keyword>
<dbReference type="Proteomes" id="UP000649151">
    <property type="component" value="Unassembled WGS sequence"/>
</dbReference>
<name>A0ABR7ITF8_9CLOT</name>
<feature type="signal peptide" evidence="2">
    <location>
        <begin position="1"/>
        <end position="24"/>
    </location>
</feature>
<keyword evidence="1" id="KW-1133">Transmembrane helix</keyword>
<feature type="transmembrane region" description="Helical" evidence="1">
    <location>
        <begin position="207"/>
        <end position="227"/>
    </location>
</feature>
<keyword evidence="2" id="KW-0732">Signal</keyword>
<feature type="chain" id="PRO_5047209452" evidence="2">
    <location>
        <begin position="25"/>
        <end position="236"/>
    </location>
</feature>
<gene>
    <name evidence="3" type="ORF">H8Z77_10490</name>
</gene>
<keyword evidence="4" id="KW-1185">Reference proteome</keyword>
<evidence type="ECO:0000313" key="3">
    <source>
        <dbReference type="EMBL" id="MBC5788432.1"/>
    </source>
</evidence>
<reference evidence="3 4" key="1">
    <citation type="submission" date="2020-08" db="EMBL/GenBank/DDBJ databases">
        <title>Genome public.</title>
        <authorList>
            <person name="Liu C."/>
            <person name="Sun Q."/>
        </authorList>
    </citation>
    <scope>NUCLEOTIDE SEQUENCE [LARGE SCALE GENOMIC DNA]</scope>
    <source>
        <strain evidence="3 4">NSJ-27</strain>
    </source>
</reference>
<evidence type="ECO:0000256" key="1">
    <source>
        <dbReference type="SAM" id="Phobius"/>
    </source>
</evidence>
<accession>A0ABR7ITF8</accession>
<sequence length="236" mass="27284">MKRIRIALLLFCCMFFVFPSIAFAFPNNIKTSTIRPDKQQTIWNNTDLHITTEQPEKHPIPDWFAVSENGWVAISCFGDPSSISIYNPNYEFQSIIYIDSNTDVQVDWKEDNLILIFGISTVMAEITLQGELVDMNYLLTDDDNTRRYYYEYLGNHTKISNGITYRLQNSSKILDRMLFVDKNQLVRVNLDGTETIIYDATVEQKSFFYVKVVIAIVLIGVCAMIFIPKLVQLCKN</sequence>
<dbReference type="EMBL" id="JACOQK010000001">
    <property type="protein sequence ID" value="MBC5788432.1"/>
    <property type="molecule type" value="Genomic_DNA"/>
</dbReference>
<organism evidence="3 4">
    <name type="scientific">Clostridium facile</name>
    <dbReference type="NCBI Taxonomy" id="2763035"/>
    <lineage>
        <taxon>Bacteria</taxon>
        <taxon>Bacillati</taxon>
        <taxon>Bacillota</taxon>
        <taxon>Clostridia</taxon>
        <taxon>Eubacteriales</taxon>
        <taxon>Clostridiaceae</taxon>
        <taxon>Clostridium</taxon>
    </lineage>
</organism>
<comment type="caution">
    <text evidence="3">The sequence shown here is derived from an EMBL/GenBank/DDBJ whole genome shotgun (WGS) entry which is preliminary data.</text>
</comment>
<evidence type="ECO:0000256" key="2">
    <source>
        <dbReference type="SAM" id="SignalP"/>
    </source>
</evidence>
<keyword evidence="1" id="KW-0472">Membrane</keyword>
<proteinExistence type="predicted"/>
<protein>
    <submittedName>
        <fullName evidence="3">Uncharacterized protein</fullName>
    </submittedName>
</protein>